<name>A0ABN0B8V1_9HELI</name>
<accession>A0ABN0B8V1</accession>
<gene>
    <name evidence="1" type="ORF">HCCG_00417</name>
</gene>
<evidence type="ECO:0000313" key="1">
    <source>
        <dbReference type="EMBL" id="EFR45871.1"/>
    </source>
</evidence>
<organism evidence="1 2">
    <name type="scientific">Helicobacter cinaedi CCUG 18818 = ATCC BAA-847</name>
    <dbReference type="NCBI Taxonomy" id="537971"/>
    <lineage>
        <taxon>Bacteria</taxon>
        <taxon>Pseudomonadati</taxon>
        <taxon>Campylobacterota</taxon>
        <taxon>Epsilonproteobacteria</taxon>
        <taxon>Campylobacterales</taxon>
        <taxon>Helicobacteraceae</taxon>
        <taxon>Helicobacter</taxon>
    </lineage>
</organism>
<protein>
    <submittedName>
        <fullName evidence="1">Uncharacterized protein</fullName>
    </submittedName>
</protein>
<proteinExistence type="predicted"/>
<evidence type="ECO:0000313" key="2">
    <source>
        <dbReference type="Proteomes" id="UP000005755"/>
    </source>
</evidence>
<sequence length="56" mass="6659">MHFFAFLTLLLLILFAFLLPFIYKISNVFGATKIKNVFGVFYSFIRDKKWQMSFKG</sequence>
<keyword evidence="2" id="KW-1185">Reference proteome</keyword>
<reference evidence="2" key="1">
    <citation type="journal article" date="2014" name="Genome Announc.">
        <title>Draft genome sequences of six enterohepatic helicobacter species isolated from humans and one from rhesus macaques.</title>
        <authorList>
            <person name="Shen Z."/>
            <person name="Sheh A."/>
            <person name="Young S.K."/>
            <person name="Abouelliel A."/>
            <person name="Ward D.V."/>
            <person name="Earl A.M."/>
            <person name="Fox J.G."/>
        </authorList>
    </citation>
    <scope>NUCLEOTIDE SEQUENCE [LARGE SCALE GENOMIC DNA]</scope>
    <source>
        <strain evidence="2">CCUG 18818</strain>
    </source>
</reference>
<dbReference type="Proteomes" id="UP000005755">
    <property type="component" value="Unassembled WGS sequence"/>
</dbReference>
<dbReference type="EMBL" id="DS990391">
    <property type="protein sequence ID" value="EFR45871.1"/>
    <property type="molecule type" value="Genomic_DNA"/>
</dbReference>